<protein>
    <submittedName>
        <fullName evidence="1">Uncharacterized protein</fullName>
    </submittedName>
</protein>
<evidence type="ECO:0000313" key="1">
    <source>
        <dbReference type="EMBL" id="UZE94427.1"/>
    </source>
</evidence>
<name>A0ABY6MX98_9ALTE</name>
<dbReference type="Proteomes" id="UP001163739">
    <property type="component" value="Chromosome"/>
</dbReference>
<dbReference type="EMBL" id="CP100390">
    <property type="protein sequence ID" value="UZE94427.1"/>
    <property type="molecule type" value="Genomic_DNA"/>
</dbReference>
<accession>A0ABY6MX98</accession>
<dbReference type="RefSeq" id="WP_265045921.1">
    <property type="nucleotide sequence ID" value="NZ_CP100390.1"/>
</dbReference>
<evidence type="ECO:0000313" key="2">
    <source>
        <dbReference type="Proteomes" id="UP001163739"/>
    </source>
</evidence>
<keyword evidence="2" id="KW-1185">Reference proteome</keyword>
<gene>
    <name evidence="1" type="ORF">NKI27_09995</name>
</gene>
<sequence length="136" mass="15184">MESTDLLVVACDDNGNLVINFSQLFGYPCVAKLTPWENGISWSGSAETEDQDISAIHEPGIPFVAICSTEGADSWLETFPAGLQPKLVEFEAKYRGTLYALLWCISRSQHARELFENCPLLVWLVLILITLDTIYK</sequence>
<organism evidence="1 2">
    <name type="scientific">Alkalimarinus alittae</name>
    <dbReference type="NCBI Taxonomy" id="2961619"/>
    <lineage>
        <taxon>Bacteria</taxon>
        <taxon>Pseudomonadati</taxon>
        <taxon>Pseudomonadota</taxon>
        <taxon>Gammaproteobacteria</taxon>
        <taxon>Alteromonadales</taxon>
        <taxon>Alteromonadaceae</taxon>
        <taxon>Alkalimarinus</taxon>
    </lineage>
</organism>
<proteinExistence type="predicted"/>
<reference evidence="1" key="1">
    <citation type="submission" date="2022-06" db="EMBL/GenBank/DDBJ databases">
        <title>Alkalimarinus sp. nov., isolated from gut of a Alitta virens.</title>
        <authorList>
            <person name="Yang A.I."/>
            <person name="Shin N.-R."/>
        </authorList>
    </citation>
    <scope>NUCLEOTIDE SEQUENCE</scope>
    <source>
        <strain evidence="1">A2M4</strain>
    </source>
</reference>